<dbReference type="SUPFAM" id="SSF52777">
    <property type="entry name" value="CoA-dependent acyltransferases"/>
    <property type="match status" value="3"/>
</dbReference>
<dbReference type="Proteomes" id="UP000711178">
    <property type="component" value="Unassembled WGS sequence"/>
</dbReference>
<dbReference type="InterPro" id="IPR045851">
    <property type="entry name" value="AMP-bd_C_sf"/>
</dbReference>
<dbReference type="PANTHER" id="PTHR45527">
    <property type="entry name" value="NONRIBOSOMAL PEPTIDE SYNTHETASE"/>
    <property type="match status" value="1"/>
</dbReference>
<dbReference type="GeneID" id="89685605"/>
<dbReference type="Gene3D" id="3.30.559.10">
    <property type="entry name" value="Chloramphenicol acetyltransferase-like domain"/>
    <property type="match status" value="2"/>
</dbReference>
<evidence type="ECO:0000259" key="1">
    <source>
        <dbReference type="Pfam" id="PF00501"/>
    </source>
</evidence>
<protein>
    <submittedName>
        <fullName evidence="3">AMP-binding protein</fullName>
    </submittedName>
</protein>
<dbReference type="Pfam" id="PF00668">
    <property type="entry name" value="Condensation"/>
    <property type="match status" value="1"/>
</dbReference>
<dbReference type="Gene3D" id="3.30.559.30">
    <property type="entry name" value="Nonribosomal peptide synthetase, condensation domain"/>
    <property type="match status" value="1"/>
</dbReference>
<dbReference type="RefSeq" id="WP_043579138.1">
    <property type="nucleotide sequence ID" value="NZ_CP142381.1"/>
</dbReference>
<dbReference type="PROSITE" id="PS00455">
    <property type="entry name" value="AMP_BINDING"/>
    <property type="match status" value="1"/>
</dbReference>
<reference evidence="3 4" key="1">
    <citation type="submission" date="2021-05" db="EMBL/GenBank/DDBJ databases">
        <title>Draft Whole Genome Sequencing Of Biosensor Chromobacterium violaceum Strain CV026 Reveals A Regulatory RNA In Chromobacterium violaceum Phenotype Regulatory Network.</title>
        <authorList>
            <person name="Hong K.W."/>
            <person name="Chan K.G."/>
            <person name="Chang C.-Y."/>
        </authorList>
    </citation>
    <scope>NUCLEOTIDE SEQUENCE [LARGE SCALE GENOMIC DNA]</scope>
    <source>
        <strain evidence="3 4">ATCC 31532</strain>
    </source>
</reference>
<evidence type="ECO:0000259" key="2">
    <source>
        <dbReference type="Pfam" id="PF00668"/>
    </source>
</evidence>
<evidence type="ECO:0000313" key="3">
    <source>
        <dbReference type="EMBL" id="MBW8289802.1"/>
    </source>
</evidence>
<keyword evidence="4" id="KW-1185">Reference proteome</keyword>
<dbReference type="SUPFAM" id="SSF56801">
    <property type="entry name" value="Acetyl-CoA synthetase-like"/>
    <property type="match status" value="1"/>
</dbReference>
<feature type="domain" description="Condensation" evidence="2">
    <location>
        <begin position="6"/>
        <end position="421"/>
    </location>
</feature>
<dbReference type="Gene3D" id="1.10.1200.10">
    <property type="entry name" value="ACP-like"/>
    <property type="match status" value="1"/>
</dbReference>
<organism evidence="3 4">
    <name type="scientific">Chromobacterium subtsugae</name>
    <dbReference type="NCBI Taxonomy" id="251747"/>
    <lineage>
        <taxon>Bacteria</taxon>
        <taxon>Pseudomonadati</taxon>
        <taxon>Pseudomonadota</taxon>
        <taxon>Betaproteobacteria</taxon>
        <taxon>Neisseriales</taxon>
        <taxon>Chromobacteriaceae</taxon>
        <taxon>Chromobacterium</taxon>
    </lineage>
</organism>
<name>A0ABS7FI97_9NEIS</name>
<dbReference type="InterPro" id="IPR036736">
    <property type="entry name" value="ACP-like_sf"/>
</dbReference>
<dbReference type="InterPro" id="IPR020845">
    <property type="entry name" value="AMP-binding_CS"/>
</dbReference>
<gene>
    <name evidence="3" type="ORF">KIF53_19375</name>
</gene>
<dbReference type="EMBL" id="JAHDTB010000023">
    <property type="protein sequence ID" value="MBW8289802.1"/>
    <property type="molecule type" value="Genomic_DNA"/>
</dbReference>
<proteinExistence type="predicted"/>
<dbReference type="PANTHER" id="PTHR45527:SF1">
    <property type="entry name" value="FATTY ACID SYNTHASE"/>
    <property type="match status" value="1"/>
</dbReference>
<dbReference type="Gene3D" id="3.40.50.12780">
    <property type="entry name" value="N-terminal domain of ligase-like"/>
    <property type="match status" value="1"/>
</dbReference>
<feature type="domain" description="AMP-dependent synthetase/ligase" evidence="1">
    <location>
        <begin position="445"/>
        <end position="794"/>
    </location>
</feature>
<comment type="caution">
    <text evidence="3">The sequence shown here is derived from an EMBL/GenBank/DDBJ whole genome shotgun (WGS) entry which is preliminary data.</text>
</comment>
<dbReference type="InterPro" id="IPR042099">
    <property type="entry name" value="ANL_N_sf"/>
</dbReference>
<dbReference type="Gene3D" id="3.30.300.30">
    <property type="match status" value="1"/>
</dbReference>
<dbReference type="Pfam" id="PF00501">
    <property type="entry name" value="AMP-binding"/>
    <property type="match status" value="1"/>
</dbReference>
<dbReference type="InterPro" id="IPR023213">
    <property type="entry name" value="CAT-like_dom_sf"/>
</dbReference>
<evidence type="ECO:0000313" key="4">
    <source>
        <dbReference type="Proteomes" id="UP000711178"/>
    </source>
</evidence>
<dbReference type="InterPro" id="IPR001242">
    <property type="entry name" value="Condensation_dom"/>
</dbReference>
<dbReference type="InterPro" id="IPR000873">
    <property type="entry name" value="AMP-dep_synth/lig_dom"/>
</dbReference>
<sequence length="1478" mass="157546">MDALTFELSRSQQAVFTMEAFHLSGRPFFLGGVARLSGQVSLESLARAGAAVRDAQDAFRIGFVADGEGAAWHGVRHARPQSAVESMDFSRHPDPEQAFAGWARRQLLLDEDLAQTPIKIFAVRFDPERSGWFVKAHHAAADGAALALVMEHLANALEDGGRAPAPLASPAFSVIADGERAYEDSRRRERDGEYWRGAFAETAPPASRRSPIGDYRGAEALSRRVRLALSDADNARLRRFKNGGGSVFRLFFAAVAHAQMAVEDGDGVLLQAPMLNRWSQEDKRTVAMAVAPVLVPVLRSDGPAVADSYRALEKRLLKAVAHSRYAPGIRWGEFATPQWQRIVPAFGVSYQTGVFQASVSGAQVEIDHLQAVEALFATIHIHDRFDGGQFKLEADFRQQWSAAQCRAFLQTVADYALEAAAQLLGEPADGADAVPALPIGVHLREAFARHADRCLFKPGDGGEALSYGQGLRWIRRFSAELRRRRDAGRPVLILGRRAPETTLAYLACLMAGVTVVPVCPSTPSARLLTIARNSGAGLCVHAEADQALARALGLPLLLAAREPDGWPAAEALPDAPASRDPAYILYTSGSTGEPKGVAISPEALACYALAATADYAAERPFSAPLFTSFGFDLTQTSILAPVLSGGFIQTREADIREQPALLQALLADEELTGVKCTPSHLALLAEHSPPRRGPLTFVVGGENLSMALVSQALAVFPPGSRVINEYGPTEATVGCCVHSVDRAAAAELEAGAIMPIGAALGMARMSIRDAWGQPVPQGFQGEIWIGGPVLADGYVGNPAQTEAKFVSGGDGRWYRTGDLGLSDEQGVLHCLGRIDDEFKVRGHRIHPAEIEQAVEGALARVGGLTRGGKLKALKLSANGRETVALCSSEALPAGDPAFLACLREKLPDAWLPGLYCAVAPWPVNANGKVDAAALIAAAEAQLAASDEAARAAGEPAPRDYALPDWLDEAFLAPIWPQRARLEASFLEQGGDSIKAIRLAALLAKQGVRVGAAELLAAEPLGAVLENACAGASRFAEAGAAEAAQADWIGHLPGARWFRGQGFRHGDRLQQGIVLRLQPSLAPERVDAAVAAVQSRHAIFALRMGPDAGACRFAAEAAPATGVHALSAGESLQDRLLKLQEAVSLETRPSVHQVALDPASGDSHLIWICHHLLCDVHSWIYLLDELDLALAADAPPAGDAPPEEGAFLWGRWLRDHGAAAPDRRAEPAAPACAPVSAALAASGADIREMERRFKAERGALIAAALLETIQEQGLLPARPVALFENHGRCFAEAETPAGWAAQLAGAVGWFTGFNRLSLGQPQPRPHGFLRELKARLHERGQDWRGQLGLAGGGERPTVCVNDIGAGLGGDGAWRHFQLLAELSGGFRHPEEASVADFDLLIRDCRESGSVFIELRLGLPGAGQEDARRWLAALDARLSAWRAAPQDGELRPEAALLPSDFPLCRLEQAELDLIIHGVSA</sequence>
<accession>A0ABS7FI97</accession>